<evidence type="ECO:0000313" key="4">
    <source>
        <dbReference type="Proteomes" id="UP000030747"/>
    </source>
</evidence>
<feature type="region of interest" description="Disordered" evidence="1">
    <location>
        <begin position="626"/>
        <end position="692"/>
    </location>
</feature>
<feature type="compositionally biased region" description="Acidic residues" evidence="1">
    <location>
        <begin position="682"/>
        <end position="692"/>
    </location>
</feature>
<gene>
    <name evidence="3" type="ORF">ETH_00004625</name>
</gene>
<name>U6KL04_EIMTE</name>
<evidence type="ECO:0000313" key="3">
    <source>
        <dbReference type="EMBL" id="CDJ36932.1"/>
    </source>
</evidence>
<reference evidence="3" key="1">
    <citation type="submission" date="2013-10" db="EMBL/GenBank/DDBJ databases">
        <title>Genomic analysis of the causative agents of coccidiosis in chickens.</title>
        <authorList>
            <person name="Reid A.J."/>
            <person name="Blake D."/>
            <person name="Billington K."/>
            <person name="Browne H."/>
            <person name="Dunn M."/>
            <person name="Hung S."/>
            <person name="Kawahara F."/>
            <person name="Miranda-Saavedra D."/>
            <person name="Mourier T."/>
            <person name="Nagra H."/>
            <person name="Otto T.D."/>
            <person name="Rawlings N."/>
            <person name="Sanchez A."/>
            <person name="Sanders M."/>
            <person name="Subramaniam C."/>
            <person name="Tay Y."/>
            <person name="Dear P."/>
            <person name="Doerig C."/>
            <person name="Gruber A."/>
            <person name="Parkinson J."/>
            <person name="Shirley M."/>
            <person name="Wan K.L."/>
            <person name="Berriman M."/>
            <person name="Tomley F."/>
            <person name="Pain A."/>
        </authorList>
    </citation>
    <scope>NUCLEOTIDE SEQUENCE [LARGE SCALE GENOMIC DNA]</scope>
    <source>
        <strain evidence="3">Houghton</strain>
    </source>
</reference>
<protein>
    <recommendedName>
        <fullName evidence="5">Transmembrane protein</fullName>
    </recommendedName>
</protein>
<dbReference type="VEuPathDB" id="ToxoDB:ETH_00004625"/>
<dbReference type="AlphaFoldDB" id="U6KL04"/>
<evidence type="ECO:0008006" key="5">
    <source>
        <dbReference type="Google" id="ProtNLM"/>
    </source>
</evidence>
<accession>U6KL04</accession>
<feature type="region of interest" description="Disordered" evidence="1">
    <location>
        <begin position="76"/>
        <end position="96"/>
    </location>
</feature>
<feature type="signal peptide" evidence="2">
    <location>
        <begin position="1"/>
        <end position="19"/>
    </location>
</feature>
<feature type="compositionally biased region" description="Low complexity" evidence="1">
    <location>
        <begin position="152"/>
        <end position="181"/>
    </location>
</feature>
<dbReference type="GeneID" id="25250133"/>
<feature type="region of interest" description="Disordered" evidence="1">
    <location>
        <begin position="460"/>
        <end position="538"/>
    </location>
</feature>
<dbReference type="EMBL" id="HG673746">
    <property type="protein sequence ID" value="CDJ36932.1"/>
    <property type="molecule type" value="Genomic_DNA"/>
</dbReference>
<evidence type="ECO:0000256" key="2">
    <source>
        <dbReference type="SAM" id="SignalP"/>
    </source>
</evidence>
<keyword evidence="2" id="KW-0732">Signal</keyword>
<evidence type="ECO:0000256" key="1">
    <source>
        <dbReference type="SAM" id="MobiDB-lite"/>
    </source>
</evidence>
<dbReference type="Proteomes" id="UP000030747">
    <property type="component" value="Unassembled WGS sequence"/>
</dbReference>
<sequence>MLPLLVCRVSCALLTVVWLQCLLSPGAVAIAARELHISTAKSVPAADPNSDPVGHLPISRGDDHLFLISSRSGNGCNTGDRRSAASASELSVHVEPPRSARPGRFFSSPVLFKVKSFAAAAIGTLAIIYLVMRCTGNRGLPSVRGQTLRALSDSTESSSASDGASVSSDVESSSEGDSGVSACDVLNVEERPAFSAPRWKISEEEVHDRASLLFKEARDLMASALKVLPLFRGPVHNPLTTLLIIVAQELASVRFHADLWVQARWSPAMGEILESGRKLVGSGEASKASSAMSRGCQNVLSFLESLAEHNPEKNPREQEQALKDLLAAVTMARAAFHQCAVALSVLLPWTEAKAQKAAGIEGRGARGRKGDSRVIPKELEAPLTAVLTTVQLARREALLSDPELSAWIEVCERKLRQKIIANSKFGRAATTASPLVAQMSELLRSCEDPVRKLRTAHDDAFKSSLSDDSTPVVATKKRPTRTTERSWAVAVRGALRRDGSQTSTSSSSSSKAKHADAAAVQAEISGGQSRPSRKKRTEPTVLWLPPYFPMPGVLSLAPDGGLRFPALPLIRRPNMDPVSWPLITSSPWLSLPGTIPKTSPTALALEAPAAAPKYLLKKKALNPDAPPFTPKLTMQDRGEGTTVGTKKKKHDIVRAPGANKGPGTPFYGHAWGEPSESTGQEESSDSGEEPLT</sequence>
<dbReference type="RefSeq" id="XP_013227770.1">
    <property type="nucleotide sequence ID" value="XM_013372316.1"/>
</dbReference>
<dbReference type="OrthoDB" id="10382305at2759"/>
<dbReference type="VEuPathDB" id="ToxoDB:ETH2_0820800"/>
<proteinExistence type="predicted"/>
<keyword evidence="4" id="KW-1185">Reference proteome</keyword>
<feature type="chain" id="PRO_5004671677" description="Transmembrane protein" evidence="2">
    <location>
        <begin position="20"/>
        <end position="692"/>
    </location>
</feature>
<organism evidence="3 4">
    <name type="scientific">Eimeria tenella</name>
    <name type="common">Coccidian parasite</name>
    <dbReference type="NCBI Taxonomy" id="5802"/>
    <lineage>
        <taxon>Eukaryota</taxon>
        <taxon>Sar</taxon>
        <taxon>Alveolata</taxon>
        <taxon>Apicomplexa</taxon>
        <taxon>Conoidasida</taxon>
        <taxon>Coccidia</taxon>
        <taxon>Eucoccidiorida</taxon>
        <taxon>Eimeriorina</taxon>
        <taxon>Eimeriidae</taxon>
        <taxon>Eimeria</taxon>
    </lineage>
</organism>
<feature type="compositionally biased region" description="Low complexity" evidence="1">
    <location>
        <begin position="500"/>
        <end position="510"/>
    </location>
</feature>
<feature type="region of interest" description="Disordered" evidence="1">
    <location>
        <begin position="151"/>
        <end position="181"/>
    </location>
</feature>
<reference evidence="3" key="2">
    <citation type="submission" date="2013-10" db="EMBL/GenBank/DDBJ databases">
        <authorList>
            <person name="Aslett M."/>
        </authorList>
    </citation>
    <scope>NUCLEOTIDE SEQUENCE [LARGE SCALE GENOMIC DNA]</scope>
    <source>
        <strain evidence="3">Houghton</strain>
    </source>
</reference>